<dbReference type="InterPro" id="IPR036390">
    <property type="entry name" value="WH_DNA-bd_sf"/>
</dbReference>
<dbReference type="PANTHER" id="PTHR33164">
    <property type="entry name" value="TRANSCRIPTIONAL REGULATOR, MARR FAMILY"/>
    <property type="match status" value="1"/>
</dbReference>
<feature type="domain" description="HTH marR-type" evidence="4">
    <location>
        <begin position="48"/>
        <end position="146"/>
    </location>
</feature>
<evidence type="ECO:0000313" key="5">
    <source>
        <dbReference type="EMBL" id="THG28963.1"/>
    </source>
</evidence>
<protein>
    <submittedName>
        <fullName evidence="6">Winged helix-turn-helix transcriptional regulator</fullName>
    </submittedName>
</protein>
<name>A0A4S4FNN3_9MICO</name>
<organism evidence="6 7">
    <name type="scientific">Orlajensenia flava</name>
    <dbReference type="NCBI Taxonomy" id="2565934"/>
    <lineage>
        <taxon>Bacteria</taxon>
        <taxon>Bacillati</taxon>
        <taxon>Actinomycetota</taxon>
        <taxon>Actinomycetes</taxon>
        <taxon>Micrococcales</taxon>
        <taxon>Microbacteriaceae</taxon>
        <taxon>Orlajensenia</taxon>
    </lineage>
</organism>
<dbReference type="EMBL" id="SSSN01000016">
    <property type="protein sequence ID" value="THG28963.1"/>
    <property type="molecule type" value="Genomic_DNA"/>
</dbReference>
<keyword evidence="7" id="KW-1185">Reference proteome</keyword>
<evidence type="ECO:0000256" key="3">
    <source>
        <dbReference type="ARBA" id="ARBA00023163"/>
    </source>
</evidence>
<dbReference type="Gene3D" id="1.10.10.10">
    <property type="entry name" value="Winged helix-like DNA-binding domain superfamily/Winged helix DNA-binding domain"/>
    <property type="match status" value="1"/>
</dbReference>
<dbReference type="AlphaFoldDB" id="A0A4S4FNN3"/>
<dbReference type="InterPro" id="IPR000835">
    <property type="entry name" value="HTH_MarR-typ"/>
</dbReference>
<evidence type="ECO:0000259" key="4">
    <source>
        <dbReference type="SMART" id="SM00347"/>
    </source>
</evidence>
<dbReference type="Proteomes" id="UP000307380">
    <property type="component" value="Unassembled WGS sequence"/>
</dbReference>
<keyword evidence="3" id="KW-0804">Transcription</keyword>
<accession>A0A4S4FNN3</accession>
<dbReference type="InterPro" id="IPR036388">
    <property type="entry name" value="WH-like_DNA-bd_sf"/>
</dbReference>
<dbReference type="PANTHER" id="PTHR33164:SF43">
    <property type="entry name" value="HTH-TYPE TRANSCRIPTIONAL REPRESSOR YETL"/>
    <property type="match status" value="1"/>
</dbReference>
<evidence type="ECO:0000256" key="2">
    <source>
        <dbReference type="ARBA" id="ARBA00023125"/>
    </source>
</evidence>
<proteinExistence type="predicted"/>
<keyword evidence="1" id="KW-0805">Transcription regulation</keyword>
<dbReference type="InterPro" id="IPR023187">
    <property type="entry name" value="Tscrpt_reg_MarR-type_CS"/>
</dbReference>
<dbReference type="GO" id="GO:0003677">
    <property type="term" value="F:DNA binding"/>
    <property type="evidence" value="ECO:0007669"/>
    <property type="project" value="UniProtKB-KW"/>
</dbReference>
<dbReference type="GO" id="GO:0006950">
    <property type="term" value="P:response to stress"/>
    <property type="evidence" value="ECO:0007669"/>
    <property type="project" value="TreeGrafter"/>
</dbReference>
<dbReference type="GO" id="GO:0003700">
    <property type="term" value="F:DNA-binding transcription factor activity"/>
    <property type="evidence" value="ECO:0007669"/>
    <property type="project" value="InterPro"/>
</dbReference>
<dbReference type="PROSITE" id="PS01117">
    <property type="entry name" value="HTH_MARR_1"/>
    <property type="match status" value="1"/>
</dbReference>
<comment type="caution">
    <text evidence="6">The sequence shown here is derived from an EMBL/GenBank/DDBJ whole genome shotgun (WGS) entry which is preliminary data.</text>
</comment>
<sequence length="174" mass="19091">MRATWVLTVRCQLAYATHMRPDPPADDWTQFATAAFALNALLIEAGETIVAPMGQSSARWQVLGRAHHPTTVADMARDIGHARQSVQRIADVLVREGLLEFRPHDRDRRTQLVGLTPGGEQMLEAIYSRQLAWSDDVVVTIGPSRLAAATESLTSITEALRTAIAPAPQQKESL</sequence>
<evidence type="ECO:0000313" key="7">
    <source>
        <dbReference type="Proteomes" id="UP000307380"/>
    </source>
</evidence>
<keyword evidence="2" id="KW-0238">DNA-binding</keyword>
<evidence type="ECO:0000313" key="6">
    <source>
        <dbReference type="EMBL" id="THG32089.1"/>
    </source>
</evidence>
<dbReference type="Pfam" id="PF12802">
    <property type="entry name" value="MarR_2"/>
    <property type="match status" value="1"/>
</dbReference>
<evidence type="ECO:0000256" key="1">
    <source>
        <dbReference type="ARBA" id="ARBA00023015"/>
    </source>
</evidence>
<reference evidence="6 7" key="1">
    <citation type="submission" date="2019-04" db="EMBL/GenBank/DDBJ databases">
        <authorList>
            <person name="Jiang L."/>
        </authorList>
    </citation>
    <scope>NUCLEOTIDE SEQUENCE [LARGE SCALE GENOMIC DNA]</scope>
    <source>
        <strain evidence="6 7">YIM 131861</strain>
    </source>
</reference>
<gene>
    <name evidence="6" type="ORF">E6C70_13135</name>
    <name evidence="5" type="ORF">E6C70_16470</name>
</gene>
<dbReference type="EMBL" id="SSSN01000010">
    <property type="protein sequence ID" value="THG32089.1"/>
    <property type="molecule type" value="Genomic_DNA"/>
</dbReference>
<dbReference type="SUPFAM" id="SSF46785">
    <property type="entry name" value="Winged helix' DNA-binding domain"/>
    <property type="match status" value="1"/>
</dbReference>
<dbReference type="InterPro" id="IPR039422">
    <property type="entry name" value="MarR/SlyA-like"/>
</dbReference>
<dbReference type="OrthoDB" id="5511415at2"/>
<dbReference type="SMART" id="SM00347">
    <property type="entry name" value="HTH_MARR"/>
    <property type="match status" value="1"/>
</dbReference>